<dbReference type="Pfam" id="PF10609">
    <property type="entry name" value="ParA"/>
    <property type="match status" value="2"/>
</dbReference>
<dbReference type="PANTHER" id="PTHR23264">
    <property type="entry name" value="NUCLEOTIDE-BINDING PROTEIN NBP35 YEAST -RELATED"/>
    <property type="match status" value="1"/>
</dbReference>
<gene>
    <name evidence="6" type="primary">nubp1</name>
    <name evidence="6" type="ORF">TCON_0173</name>
</gene>
<evidence type="ECO:0000256" key="2">
    <source>
        <dbReference type="ARBA" id="ARBA00022741"/>
    </source>
</evidence>
<dbReference type="Proteomes" id="UP001516464">
    <property type="component" value="Unassembled WGS sequence"/>
</dbReference>
<organism evidence="6 7">
    <name type="scientific">Astathelohania contejeani</name>
    <dbReference type="NCBI Taxonomy" id="164912"/>
    <lineage>
        <taxon>Eukaryota</taxon>
        <taxon>Fungi</taxon>
        <taxon>Fungi incertae sedis</taxon>
        <taxon>Microsporidia</taxon>
        <taxon>Astathelohaniidae</taxon>
        <taxon>Astathelohania</taxon>
    </lineage>
</organism>
<reference evidence="6 7" key="1">
    <citation type="submission" date="2019-01" db="EMBL/GenBank/DDBJ databases">
        <title>Genomes sequencing and comparative genomics of infectious freshwater microsporidia, Cucumispora dikerogammari and Thelohania contejeani.</title>
        <authorList>
            <person name="Cormier A."/>
            <person name="Giraud I."/>
            <person name="Wattier R."/>
            <person name="Teixeira M."/>
            <person name="Grandjean F."/>
            <person name="Rigaud T."/>
            <person name="Cordaux R."/>
        </authorList>
    </citation>
    <scope>NUCLEOTIDE SEQUENCE [LARGE SCALE GENOMIC DNA]</scope>
    <source>
        <strain evidence="6">T1</strain>
        <tissue evidence="6">Spores</tissue>
    </source>
</reference>
<dbReference type="InterPro" id="IPR019591">
    <property type="entry name" value="Mrp/NBP35_ATP-bd"/>
</dbReference>
<evidence type="ECO:0000256" key="1">
    <source>
        <dbReference type="ARBA" id="ARBA00022723"/>
    </source>
</evidence>
<dbReference type="CDD" id="cd02037">
    <property type="entry name" value="Mrp_NBP35"/>
    <property type="match status" value="1"/>
</dbReference>
<evidence type="ECO:0000256" key="5">
    <source>
        <dbReference type="ARBA" id="ARBA00023014"/>
    </source>
</evidence>
<comment type="caution">
    <text evidence="6">The sequence shown here is derived from an EMBL/GenBank/DDBJ whole genome shotgun (WGS) entry which is preliminary data.</text>
</comment>
<dbReference type="Gene3D" id="3.40.50.300">
    <property type="entry name" value="P-loop containing nucleotide triphosphate hydrolases"/>
    <property type="match status" value="2"/>
</dbReference>
<dbReference type="InterPro" id="IPR033756">
    <property type="entry name" value="YlxH/NBP35"/>
</dbReference>
<name>A0ABQ7I2I2_9MICR</name>
<keyword evidence="4" id="KW-0408">Iron</keyword>
<evidence type="ECO:0000256" key="3">
    <source>
        <dbReference type="ARBA" id="ARBA00022840"/>
    </source>
</evidence>
<proteinExistence type="predicted"/>
<keyword evidence="1" id="KW-0479">Metal-binding</keyword>
<keyword evidence="3" id="KW-0067">ATP-binding</keyword>
<evidence type="ECO:0000313" key="7">
    <source>
        <dbReference type="Proteomes" id="UP001516464"/>
    </source>
</evidence>
<evidence type="ECO:0000313" key="6">
    <source>
        <dbReference type="EMBL" id="KAF7684631.1"/>
    </source>
</evidence>
<keyword evidence="2" id="KW-0547">Nucleotide-binding</keyword>
<evidence type="ECO:0000256" key="4">
    <source>
        <dbReference type="ARBA" id="ARBA00023004"/>
    </source>
</evidence>
<dbReference type="InterPro" id="IPR027417">
    <property type="entry name" value="P-loop_NTPase"/>
</dbReference>
<protein>
    <submittedName>
        <fullName evidence="6">Cytosolic Fe-S cluster assembly factor nubp1</fullName>
    </submittedName>
</protein>
<dbReference type="PANTHER" id="PTHR23264:SF19">
    <property type="entry name" value="CYTOSOLIC FE-S CLUSTER ASSEMBLY FACTOR NUBP2"/>
    <property type="match status" value="1"/>
</dbReference>
<keyword evidence="5" id="KW-0411">Iron-sulfur</keyword>
<dbReference type="SUPFAM" id="SSF52540">
    <property type="entry name" value="P-loop containing nucleoside triphosphate hydrolases"/>
    <property type="match status" value="1"/>
</dbReference>
<dbReference type="EMBL" id="SBIQ01000006">
    <property type="protein sequence ID" value="KAF7684631.1"/>
    <property type="molecule type" value="Genomic_DNA"/>
</dbReference>
<accession>A0ABQ7I2I2</accession>
<keyword evidence="7" id="KW-1185">Reference proteome</keyword>
<sequence length="243" mass="26913">MEKACYQTEMAGKLDACKGCPNAKTCSTKAVIEQYKGPVLAVMSGKGGVGKSTFSRNIAECLAHSGLKTALLDYDFTGPSIPKLTGCEDIISTVRISNNLFFIRESVPQENYDIVVIDTPPGIGDEHLEMIRRFANVWTVIVTTPQKMSFSDVVRQIKFCYKANISLVGIVENMKGYVCPCCKHLNKIFNECGVLAYCEEKGIQYLGYIGIINGLARKCDEGEFVEEPIFKVIANEIRKKLQI</sequence>